<keyword evidence="5" id="KW-1185">Reference proteome</keyword>
<evidence type="ECO:0000256" key="2">
    <source>
        <dbReference type="SAM" id="Phobius"/>
    </source>
</evidence>
<dbReference type="InterPro" id="IPR018638">
    <property type="entry name" value="DUF2061_membrane"/>
</dbReference>
<evidence type="ECO:0000256" key="1">
    <source>
        <dbReference type="SAM" id="MobiDB-lite"/>
    </source>
</evidence>
<keyword evidence="2" id="KW-0472">Membrane</keyword>
<feature type="region of interest" description="Disordered" evidence="1">
    <location>
        <begin position="71"/>
        <end position="91"/>
    </location>
</feature>
<feature type="transmembrane region" description="Helical" evidence="2">
    <location>
        <begin position="21"/>
        <end position="38"/>
    </location>
</feature>
<sequence length="91" mass="10173">MKAWLTAHLARHTRRTLAKTLSFAVVHFTVAFAVAYWLTGSVITGGLIALIEPACNTVAYFFHERLWQRFGSSPSPAKGYGHGNLLQQKER</sequence>
<dbReference type="EMBL" id="LT629736">
    <property type="protein sequence ID" value="SDS71406.1"/>
    <property type="molecule type" value="Genomic_DNA"/>
</dbReference>
<dbReference type="AlphaFoldDB" id="A0A1H1UGT6"/>
<protein>
    <submittedName>
        <fullName evidence="4">Uncharacterized membrane protein</fullName>
    </submittedName>
</protein>
<reference evidence="5" key="1">
    <citation type="submission" date="2016-10" db="EMBL/GenBank/DDBJ databases">
        <authorList>
            <person name="Varghese N."/>
            <person name="Submissions S."/>
        </authorList>
    </citation>
    <scope>NUCLEOTIDE SEQUENCE [LARGE SCALE GENOMIC DNA]</scope>
    <source>
        <strain evidence="5">NRRL B-51270</strain>
    </source>
</reference>
<evidence type="ECO:0000313" key="4">
    <source>
        <dbReference type="EMBL" id="SDS71406.1"/>
    </source>
</evidence>
<dbReference type="OrthoDB" id="9133582at2"/>
<keyword evidence="2" id="KW-0812">Transmembrane</keyword>
<evidence type="ECO:0000259" key="3">
    <source>
        <dbReference type="Pfam" id="PF09834"/>
    </source>
</evidence>
<organism evidence="4 5">
    <name type="scientific">Halopseudomonas xinjiangensis</name>
    <dbReference type="NCBI Taxonomy" id="487184"/>
    <lineage>
        <taxon>Bacteria</taxon>
        <taxon>Pseudomonadati</taxon>
        <taxon>Pseudomonadota</taxon>
        <taxon>Gammaproteobacteria</taxon>
        <taxon>Pseudomonadales</taxon>
        <taxon>Pseudomonadaceae</taxon>
        <taxon>Halopseudomonas</taxon>
    </lineage>
</organism>
<dbReference type="RefSeq" id="WP_093394089.1">
    <property type="nucleotide sequence ID" value="NZ_LT629736.1"/>
</dbReference>
<evidence type="ECO:0000313" key="5">
    <source>
        <dbReference type="Proteomes" id="UP000243207"/>
    </source>
</evidence>
<dbReference type="Proteomes" id="UP000243207">
    <property type="component" value="Chromosome I"/>
</dbReference>
<feature type="domain" description="DUF2061" evidence="3">
    <location>
        <begin position="17"/>
        <end position="68"/>
    </location>
</feature>
<keyword evidence="2" id="KW-1133">Transmembrane helix</keyword>
<dbReference type="Pfam" id="PF09834">
    <property type="entry name" value="DUF2061"/>
    <property type="match status" value="1"/>
</dbReference>
<name>A0A1H1UGT6_9GAMM</name>
<proteinExistence type="predicted"/>
<gene>
    <name evidence="4" type="ORF">SAMN05216421_2044</name>
</gene>
<dbReference type="STRING" id="487184.SAMN05216421_2044"/>
<accession>A0A1H1UGT6</accession>